<protein>
    <submittedName>
        <fullName evidence="1">Uncharacterized protein</fullName>
    </submittedName>
</protein>
<dbReference type="Proteomes" id="UP001066276">
    <property type="component" value="Chromosome 6"/>
</dbReference>
<gene>
    <name evidence="1" type="ORF">NDU88_006558</name>
</gene>
<keyword evidence="2" id="KW-1185">Reference proteome</keyword>
<accession>A0AAV7QM36</accession>
<dbReference type="EMBL" id="JANPWB010000010">
    <property type="protein sequence ID" value="KAJ1140200.1"/>
    <property type="molecule type" value="Genomic_DNA"/>
</dbReference>
<proteinExistence type="predicted"/>
<evidence type="ECO:0000313" key="2">
    <source>
        <dbReference type="Proteomes" id="UP001066276"/>
    </source>
</evidence>
<sequence>MEESLRRAITDYLSLNDDGNTRLETLWETLKVVVRGEVMSLSARDNRARREQRAVLEQKVAALERSHKSTGAARIWRELEKMRQQLRRLDWERAEYAIVRLKHKYYIGSNRCGKLLAHRLRARSSRPL</sequence>
<dbReference type="AlphaFoldDB" id="A0AAV7QM36"/>
<comment type="caution">
    <text evidence="1">The sequence shown here is derived from an EMBL/GenBank/DDBJ whole genome shotgun (WGS) entry which is preliminary data.</text>
</comment>
<reference evidence="1" key="1">
    <citation type="journal article" date="2022" name="bioRxiv">
        <title>Sequencing and chromosome-scale assembly of the giantPleurodeles waltlgenome.</title>
        <authorList>
            <person name="Brown T."/>
            <person name="Elewa A."/>
            <person name="Iarovenko S."/>
            <person name="Subramanian E."/>
            <person name="Araus A.J."/>
            <person name="Petzold A."/>
            <person name="Susuki M."/>
            <person name="Suzuki K.-i.T."/>
            <person name="Hayashi T."/>
            <person name="Toyoda A."/>
            <person name="Oliveira C."/>
            <person name="Osipova E."/>
            <person name="Leigh N.D."/>
            <person name="Simon A."/>
            <person name="Yun M.H."/>
        </authorList>
    </citation>
    <scope>NUCLEOTIDE SEQUENCE</scope>
    <source>
        <strain evidence="1">20211129_DDA</strain>
        <tissue evidence="1">Liver</tissue>
    </source>
</reference>
<organism evidence="1 2">
    <name type="scientific">Pleurodeles waltl</name>
    <name type="common">Iberian ribbed newt</name>
    <dbReference type="NCBI Taxonomy" id="8319"/>
    <lineage>
        <taxon>Eukaryota</taxon>
        <taxon>Metazoa</taxon>
        <taxon>Chordata</taxon>
        <taxon>Craniata</taxon>
        <taxon>Vertebrata</taxon>
        <taxon>Euteleostomi</taxon>
        <taxon>Amphibia</taxon>
        <taxon>Batrachia</taxon>
        <taxon>Caudata</taxon>
        <taxon>Salamandroidea</taxon>
        <taxon>Salamandridae</taxon>
        <taxon>Pleurodelinae</taxon>
        <taxon>Pleurodeles</taxon>
    </lineage>
</organism>
<evidence type="ECO:0000313" key="1">
    <source>
        <dbReference type="EMBL" id="KAJ1140200.1"/>
    </source>
</evidence>
<name>A0AAV7QM36_PLEWA</name>